<dbReference type="Proteomes" id="UP000635384">
    <property type="component" value="Unassembled WGS sequence"/>
</dbReference>
<evidence type="ECO:0000313" key="4">
    <source>
        <dbReference type="Proteomes" id="UP000635384"/>
    </source>
</evidence>
<reference evidence="3 4" key="1">
    <citation type="submission" date="2020-09" db="EMBL/GenBank/DDBJ databases">
        <authorList>
            <person name="Yoon J.-W."/>
        </authorList>
    </citation>
    <scope>NUCLEOTIDE SEQUENCE [LARGE SCALE GENOMIC DNA]</scope>
    <source>
        <strain evidence="3 4">KMU-140</strain>
    </source>
</reference>
<evidence type="ECO:0000256" key="1">
    <source>
        <dbReference type="SAM" id="MobiDB-lite"/>
    </source>
</evidence>
<gene>
    <name evidence="3" type="ORF">IB285_06660</name>
</gene>
<protein>
    <recommendedName>
        <fullName evidence="5">Lipoprotein</fullName>
    </recommendedName>
</protein>
<accession>A0ABR8KMX4</accession>
<keyword evidence="2" id="KW-0732">Signal</keyword>
<sequence length="151" mass="16259">MRISAFPLTLVCASLAACSAQPEPSGQSDASAEMVSHEGHHMGPSEEAAREKRQMVAEFVDRFEAQQCEDSELIGTMRRREADGSGLYIRAYQSPVGCAEDMPAVLKSLGFSQTEDGRFVSEDGEGSSEAVLIRIADDGSAAGIEWEVDQQ</sequence>
<dbReference type="PROSITE" id="PS51257">
    <property type="entry name" value="PROKAR_LIPOPROTEIN"/>
    <property type="match status" value="1"/>
</dbReference>
<feature type="compositionally biased region" description="Basic and acidic residues" evidence="1">
    <location>
        <begin position="35"/>
        <end position="53"/>
    </location>
</feature>
<organism evidence="3 4">
    <name type="scientific">Erythrobacter rubeus</name>
    <dbReference type="NCBI Taxonomy" id="2760803"/>
    <lineage>
        <taxon>Bacteria</taxon>
        <taxon>Pseudomonadati</taxon>
        <taxon>Pseudomonadota</taxon>
        <taxon>Alphaproteobacteria</taxon>
        <taxon>Sphingomonadales</taxon>
        <taxon>Erythrobacteraceae</taxon>
        <taxon>Erythrobacter/Porphyrobacter group</taxon>
        <taxon>Erythrobacter</taxon>
    </lineage>
</organism>
<evidence type="ECO:0000256" key="2">
    <source>
        <dbReference type="SAM" id="SignalP"/>
    </source>
</evidence>
<comment type="caution">
    <text evidence="3">The sequence shown here is derived from an EMBL/GenBank/DDBJ whole genome shotgun (WGS) entry which is preliminary data.</text>
</comment>
<name>A0ABR8KMX4_9SPHN</name>
<feature type="chain" id="PRO_5046113676" description="Lipoprotein" evidence="2">
    <location>
        <begin position="20"/>
        <end position="151"/>
    </location>
</feature>
<feature type="region of interest" description="Disordered" evidence="1">
    <location>
        <begin position="22"/>
        <end position="53"/>
    </location>
</feature>
<dbReference type="RefSeq" id="WP_190787441.1">
    <property type="nucleotide sequence ID" value="NZ_JACXLC010000001.1"/>
</dbReference>
<dbReference type="EMBL" id="JACXLC010000001">
    <property type="protein sequence ID" value="MBD2841941.1"/>
    <property type="molecule type" value="Genomic_DNA"/>
</dbReference>
<proteinExistence type="predicted"/>
<feature type="signal peptide" evidence="2">
    <location>
        <begin position="1"/>
        <end position="19"/>
    </location>
</feature>
<evidence type="ECO:0008006" key="5">
    <source>
        <dbReference type="Google" id="ProtNLM"/>
    </source>
</evidence>
<keyword evidence="4" id="KW-1185">Reference proteome</keyword>
<evidence type="ECO:0000313" key="3">
    <source>
        <dbReference type="EMBL" id="MBD2841941.1"/>
    </source>
</evidence>